<protein>
    <submittedName>
        <fullName evidence="1">Uncharacterized protein</fullName>
    </submittedName>
</protein>
<evidence type="ECO:0000313" key="1">
    <source>
        <dbReference type="EMBL" id="ODM91595.1"/>
    </source>
</evidence>
<dbReference type="EMBL" id="LJIJ01001489">
    <property type="protein sequence ID" value="ODM91595.1"/>
    <property type="molecule type" value="Genomic_DNA"/>
</dbReference>
<sequence>MKHSKNRNQKLGKPYHEVTGSEKCELLGRIRECPDKAKQDEDEDANSVEVVIKSEWRVLQEENLDDEDEGME</sequence>
<evidence type="ECO:0000313" key="2">
    <source>
        <dbReference type="Proteomes" id="UP000094527"/>
    </source>
</evidence>
<keyword evidence="2" id="KW-1185">Reference proteome</keyword>
<dbReference type="Proteomes" id="UP000094527">
    <property type="component" value="Unassembled WGS sequence"/>
</dbReference>
<accession>A0A1D2MF32</accession>
<gene>
    <name evidence="1" type="ORF">Ocin01_15085</name>
</gene>
<comment type="caution">
    <text evidence="1">The sequence shown here is derived from an EMBL/GenBank/DDBJ whole genome shotgun (WGS) entry which is preliminary data.</text>
</comment>
<reference evidence="1 2" key="1">
    <citation type="journal article" date="2016" name="Genome Biol. Evol.">
        <title>Gene Family Evolution Reflects Adaptation to Soil Environmental Stressors in the Genome of the Collembolan Orchesella cincta.</title>
        <authorList>
            <person name="Faddeeva-Vakhrusheva A."/>
            <person name="Derks M.F."/>
            <person name="Anvar S.Y."/>
            <person name="Agamennone V."/>
            <person name="Suring W."/>
            <person name="Smit S."/>
            <person name="van Straalen N.M."/>
            <person name="Roelofs D."/>
        </authorList>
    </citation>
    <scope>NUCLEOTIDE SEQUENCE [LARGE SCALE GENOMIC DNA]</scope>
    <source>
        <tissue evidence="1">Mixed pool</tissue>
    </source>
</reference>
<name>A0A1D2MF32_ORCCI</name>
<dbReference type="AlphaFoldDB" id="A0A1D2MF32"/>
<organism evidence="1 2">
    <name type="scientific">Orchesella cincta</name>
    <name type="common">Springtail</name>
    <name type="synonym">Podura cincta</name>
    <dbReference type="NCBI Taxonomy" id="48709"/>
    <lineage>
        <taxon>Eukaryota</taxon>
        <taxon>Metazoa</taxon>
        <taxon>Ecdysozoa</taxon>
        <taxon>Arthropoda</taxon>
        <taxon>Hexapoda</taxon>
        <taxon>Collembola</taxon>
        <taxon>Entomobryomorpha</taxon>
        <taxon>Entomobryoidea</taxon>
        <taxon>Orchesellidae</taxon>
        <taxon>Orchesellinae</taxon>
        <taxon>Orchesella</taxon>
    </lineage>
</organism>
<proteinExistence type="predicted"/>